<feature type="compositionally biased region" description="Acidic residues" evidence="1">
    <location>
        <begin position="271"/>
        <end position="283"/>
    </location>
</feature>
<dbReference type="VEuPathDB" id="AmoebaDB:FDP41_000895"/>
<organism evidence="2 3">
    <name type="scientific">Naegleria fowleri</name>
    <name type="common">Brain eating amoeba</name>
    <dbReference type="NCBI Taxonomy" id="5763"/>
    <lineage>
        <taxon>Eukaryota</taxon>
        <taxon>Discoba</taxon>
        <taxon>Heterolobosea</taxon>
        <taxon>Tetramitia</taxon>
        <taxon>Eutetramitia</taxon>
        <taxon>Vahlkampfiidae</taxon>
        <taxon>Naegleria</taxon>
    </lineage>
</organism>
<dbReference type="EMBL" id="VFQX01000022">
    <property type="protein sequence ID" value="KAF0979742.1"/>
    <property type="molecule type" value="Genomic_DNA"/>
</dbReference>
<dbReference type="GeneID" id="68108113"/>
<evidence type="ECO:0000313" key="3">
    <source>
        <dbReference type="Proteomes" id="UP000444721"/>
    </source>
</evidence>
<protein>
    <recommendedName>
        <fullName evidence="4">DNA alkylation repair enzyme</fullName>
    </recommendedName>
</protein>
<dbReference type="InterPro" id="IPR014825">
    <property type="entry name" value="DNA_alkylation"/>
</dbReference>
<dbReference type="CDD" id="cd06561">
    <property type="entry name" value="AlkD_like"/>
    <property type="match status" value="1"/>
</dbReference>
<name>A0A6A5BYQ6_NAEFO</name>
<evidence type="ECO:0000313" key="2">
    <source>
        <dbReference type="EMBL" id="KAF0979742.1"/>
    </source>
</evidence>
<evidence type="ECO:0000256" key="1">
    <source>
        <dbReference type="SAM" id="MobiDB-lite"/>
    </source>
</evidence>
<dbReference type="OrthoDB" id="304402at2759"/>
<comment type="caution">
    <text evidence="2">The sequence shown here is derived from an EMBL/GenBank/DDBJ whole genome shotgun (WGS) entry which is preliminary data.</text>
</comment>
<sequence>MQSQIMTYTKFVRTTMLRVANKETAAEQAKYFKHVIDFHGLKAPILDKCWKESLREPLQTKFPNVSDQLKVAYELMKSKYFEEKNVGIKILAGNVSKIIPKRKKKKNDGEKNSDDDELNGLKVITDLDEQVFQDEHVYDWGTCDSLSSQVICELIKRDSSLGQVVQQWKDSSNLWQQRSACVSFVKIAKHGEFNDIILDICKTTVQNKERFVQLGTGWVLRELSLADLDAVTNFIKQNYSHFSREGLRYAIEKMDSKLSAKLLAYSPSDSSSEEEMENQDEEE</sequence>
<dbReference type="PANTHER" id="PTHR34070:SF1">
    <property type="entry name" value="DNA ALKYLATION REPAIR PROTEIN"/>
    <property type="match status" value="1"/>
</dbReference>
<dbReference type="PANTHER" id="PTHR34070">
    <property type="entry name" value="ARMADILLO-TYPE FOLD"/>
    <property type="match status" value="1"/>
</dbReference>
<dbReference type="RefSeq" id="XP_044564455.1">
    <property type="nucleotide sequence ID" value="XM_044712856.1"/>
</dbReference>
<dbReference type="Proteomes" id="UP000444721">
    <property type="component" value="Unassembled WGS sequence"/>
</dbReference>
<dbReference type="VEuPathDB" id="AmoebaDB:NF0110530"/>
<dbReference type="Gene3D" id="1.25.10.90">
    <property type="match status" value="1"/>
</dbReference>
<dbReference type="VEuPathDB" id="AmoebaDB:NfTy_050790"/>
<evidence type="ECO:0008006" key="4">
    <source>
        <dbReference type="Google" id="ProtNLM"/>
    </source>
</evidence>
<dbReference type="AlphaFoldDB" id="A0A6A5BYQ6"/>
<feature type="region of interest" description="Disordered" evidence="1">
    <location>
        <begin position="264"/>
        <end position="283"/>
    </location>
</feature>
<gene>
    <name evidence="2" type="ORF">FDP41_000895</name>
</gene>
<dbReference type="Pfam" id="PF08713">
    <property type="entry name" value="DNA_alkylation"/>
    <property type="match status" value="1"/>
</dbReference>
<keyword evidence="3" id="KW-1185">Reference proteome</keyword>
<accession>A0A6A5BYQ6</accession>
<reference evidence="2 3" key="1">
    <citation type="journal article" date="2019" name="Sci. Rep.">
        <title>Nanopore sequencing improves the draft genome of the human pathogenic amoeba Naegleria fowleri.</title>
        <authorList>
            <person name="Liechti N."/>
            <person name="Schurch N."/>
            <person name="Bruggmann R."/>
            <person name="Wittwer M."/>
        </authorList>
    </citation>
    <scope>NUCLEOTIDE SEQUENCE [LARGE SCALE GENOMIC DNA]</scope>
    <source>
        <strain evidence="2 3">ATCC 30894</strain>
    </source>
</reference>
<dbReference type="InterPro" id="IPR016024">
    <property type="entry name" value="ARM-type_fold"/>
</dbReference>
<dbReference type="OMA" id="CDTFCNH"/>
<dbReference type="SUPFAM" id="SSF48371">
    <property type="entry name" value="ARM repeat"/>
    <property type="match status" value="1"/>
</dbReference>
<proteinExistence type="predicted"/>